<evidence type="ECO:0000313" key="2">
    <source>
        <dbReference type="EMBL" id="QNQ89371.1"/>
    </source>
</evidence>
<evidence type="ECO:0000256" key="1">
    <source>
        <dbReference type="SAM" id="MobiDB-lite"/>
    </source>
</evidence>
<dbReference type="KEGG" id="cpoy:GP475_01030"/>
<sequence>MSNSGKRPFGQDMVKPIQVPLSKLDLDLKNARFRSDAQTQESAVVLMLNSTGEKCMELLKDLCQQGNLSSSDVPIVVKEDNRYRVLEGNRRLICLKLWKNPSLLQKISPELAEKYQRRIEKLADSSRYAPPETMQVVVAGSLDEANVWIDKKHGLGKDGSATVEWGAFEKDRRSARQTGKTGRALSFIEFLTAEFADDDDISRTLGNLLNKQYSILNRVLANEVLRDEIGITYDNLSGVTSSKRSSKTMRPLLLAMLFDFAEKRQTAKTLHTADQISKYFHDLYLKYLDADAEEEKPGGGRPGGDSSGDLQFGHDKSSRNTSEVGRTEDGALNAKPNQNADENNEGRAKQKNQKSANNIFADLNTLNTDGFTPKIQRLIRQTADLSVYRQPELIAVSLRVILDLTCAQYLQEFHPCVEQVKRDLDQRIIEVLKLLDPKCTQGAKQAENTSEWAKLFTFTKDTKDALRLVQYALHDIKHVNTASDTMIMAERYQEMLVAMNEKLRKNKS</sequence>
<gene>
    <name evidence="2" type="ORF">GP475_01030</name>
</gene>
<dbReference type="AlphaFoldDB" id="A0A7H0SLE6"/>
<dbReference type="EMBL" id="CP046884">
    <property type="protein sequence ID" value="QNQ89371.1"/>
    <property type="molecule type" value="Genomic_DNA"/>
</dbReference>
<organism evidence="2 3">
    <name type="scientific">Corynebacterium poyangense</name>
    <dbReference type="NCBI Taxonomy" id="2684405"/>
    <lineage>
        <taxon>Bacteria</taxon>
        <taxon>Bacillati</taxon>
        <taxon>Actinomycetota</taxon>
        <taxon>Actinomycetes</taxon>
        <taxon>Mycobacteriales</taxon>
        <taxon>Corynebacteriaceae</taxon>
        <taxon>Corynebacterium</taxon>
    </lineage>
</organism>
<dbReference type="RefSeq" id="WP_187974827.1">
    <property type="nucleotide sequence ID" value="NZ_CP046884.1"/>
</dbReference>
<proteinExistence type="predicted"/>
<evidence type="ECO:0008006" key="4">
    <source>
        <dbReference type="Google" id="ProtNLM"/>
    </source>
</evidence>
<keyword evidence="3" id="KW-1185">Reference proteome</keyword>
<feature type="region of interest" description="Disordered" evidence="1">
    <location>
        <begin position="293"/>
        <end position="356"/>
    </location>
</feature>
<name>A0A7H0SLE6_9CORY</name>
<reference evidence="2 3" key="1">
    <citation type="submission" date="2019-12" db="EMBL/GenBank/DDBJ databases">
        <title>Corynebacterium sp. nov., isolated from feces of the Anser Albifrons in China.</title>
        <authorList>
            <person name="Liu Q."/>
        </authorList>
    </citation>
    <scope>NUCLEOTIDE SEQUENCE [LARGE SCALE GENOMIC DNA]</scope>
    <source>
        <strain evidence="2 3">4H37-19</strain>
    </source>
</reference>
<accession>A0A7H0SLE6</accession>
<protein>
    <recommendedName>
        <fullName evidence="4">ParB/Sulfiredoxin domain-containing protein</fullName>
    </recommendedName>
</protein>
<evidence type="ECO:0000313" key="3">
    <source>
        <dbReference type="Proteomes" id="UP000516320"/>
    </source>
</evidence>
<dbReference type="Proteomes" id="UP000516320">
    <property type="component" value="Chromosome"/>
</dbReference>